<evidence type="ECO:0000256" key="1">
    <source>
        <dbReference type="SAM" id="MobiDB-lite"/>
    </source>
</evidence>
<feature type="transmembrane region" description="Helical" evidence="2">
    <location>
        <begin position="160"/>
        <end position="180"/>
    </location>
</feature>
<name>A0A076EUX7_RHOOP</name>
<sequence>MSSLSEAARRSGRARGSAAAVVGFFAAAWFAWAMAVDLPRPLTALLDAAIVVALVVAVLGAVLAVRSPAESSALADRAVRRRYTLVVVIEFAVIWAGAAVLGNTGLSAWIPVWVCFAVGVHFVPLAGVLGEASLTVLGALLVVVAAAGLLLGLTTTVAPGTVTGIGAGGCLLAAAVLTLAGKRFSGRRTPGPVDQSGSEDSSSPAGAPRRRNHS</sequence>
<feature type="transmembrane region" description="Helical" evidence="2">
    <location>
        <begin position="108"/>
        <end position="129"/>
    </location>
</feature>
<feature type="transmembrane region" description="Helical" evidence="2">
    <location>
        <begin position="136"/>
        <end position="154"/>
    </location>
</feature>
<dbReference type="eggNOG" id="ENOG5032205">
    <property type="taxonomic scope" value="Bacteria"/>
</dbReference>
<accession>A0A076EUX7</accession>
<proteinExistence type="predicted"/>
<protein>
    <submittedName>
        <fullName evidence="3">Uncharacterized protein</fullName>
    </submittedName>
</protein>
<reference evidence="3 4" key="1">
    <citation type="submission" date="2014-07" db="EMBL/GenBank/DDBJ databases">
        <title>Genome Sequence of Rhodococcus opacus Strain R7, a Biodegrader of Mono- and Polycyclic Aromatic Hydrocarbons.</title>
        <authorList>
            <person name="Di Gennaro P."/>
            <person name="Zampolli J."/>
            <person name="Presti I."/>
            <person name="Cappelletti M."/>
            <person name="D'Ursi P."/>
            <person name="Orro A."/>
            <person name="Mezzelani A."/>
            <person name="Milanesi L."/>
        </authorList>
    </citation>
    <scope>NUCLEOTIDE SEQUENCE [LARGE SCALE GENOMIC DNA]</scope>
    <source>
        <strain evidence="3 4">R7</strain>
    </source>
</reference>
<evidence type="ECO:0000256" key="2">
    <source>
        <dbReference type="SAM" id="Phobius"/>
    </source>
</evidence>
<organism evidence="3 4">
    <name type="scientific">Rhodococcus opacus</name>
    <name type="common">Nocardia opaca</name>
    <dbReference type="NCBI Taxonomy" id="37919"/>
    <lineage>
        <taxon>Bacteria</taxon>
        <taxon>Bacillati</taxon>
        <taxon>Actinomycetota</taxon>
        <taxon>Actinomycetes</taxon>
        <taxon>Mycobacteriales</taxon>
        <taxon>Nocardiaceae</taxon>
        <taxon>Rhodococcus</taxon>
    </lineage>
</organism>
<feature type="transmembrane region" description="Helical" evidence="2">
    <location>
        <begin position="85"/>
        <end position="102"/>
    </location>
</feature>
<feature type="transmembrane region" description="Helical" evidence="2">
    <location>
        <begin position="45"/>
        <end position="65"/>
    </location>
</feature>
<keyword evidence="2" id="KW-1133">Transmembrane helix</keyword>
<dbReference type="Proteomes" id="UP000028488">
    <property type="component" value="Chromosome"/>
</dbReference>
<keyword evidence="2" id="KW-0472">Membrane</keyword>
<evidence type="ECO:0000313" key="3">
    <source>
        <dbReference type="EMBL" id="AII09103.1"/>
    </source>
</evidence>
<feature type="compositionally biased region" description="Polar residues" evidence="1">
    <location>
        <begin position="195"/>
        <end position="204"/>
    </location>
</feature>
<gene>
    <name evidence="3" type="ORF">EP51_32520</name>
</gene>
<dbReference type="EMBL" id="CP008947">
    <property type="protein sequence ID" value="AII09103.1"/>
    <property type="molecule type" value="Genomic_DNA"/>
</dbReference>
<dbReference type="AlphaFoldDB" id="A0A076EUX7"/>
<dbReference type="RefSeq" id="WP_128641557.1">
    <property type="nucleotide sequence ID" value="NZ_CP008947.1"/>
</dbReference>
<evidence type="ECO:0000313" key="4">
    <source>
        <dbReference type="Proteomes" id="UP000028488"/>
    </source>
</evidence>
<feature type="region of interest" description="Disordered" evidence="1">
    <location>
        <begin position="185"/>
        <end position="214"/>
    </location>
</feature>
<keyword evidence="2" id="KW-0812">Transmembrane</keyword>